<gene>
    <name evidence="2" type="ORF">PENTCL1PPCAC_14517</name>
</gene>
<feature type="non-terminal residue" evidence="2">
    <location>
        <position position="1"/>
    </location>
</feature>
<dbReference type="AlphaFoldDB" id="A0AAV5TDF8"/>
<name>A0AAV5TDF8_9BILA</name>
<keyword evidence="1" id="KW-1133">Transmembrane helix</keyword>
<evidence type="ECO:0000313" key="2">
    <source>
        <dbReference type="EMBL" id="GMS92342.1"/>
    </source>
</evidence>
<proteinExistence type="predicted"/>
<organism evidence="2 3">
    <name type="scientific">Pristionchus entomophagus</name>
    <dbReference type="NCBI Taxonomy" id="358040"/>
    <lineage>
        <taxon>Eukaryota</taxon>
        <taxon>Metazoa</taxon>
        <taxon>Ecdysozoa</taxon>
        <taxon>Nematoda</taxon>
        <taxon>Chromadorea</taxon>
        <taxon>Rhabditida</taxon>
        <taxon>Rhabditina</taxon>
        <taxon>Diplogasteromorpha</taxon>
        <taxon>Diplogasteroidea</taxon>
        <taxon>Neodiplogasteridae</taxon>
        <taxon>Pristionchus</taxon>
    </lineage>
</organism>
<accession>A0AAV5TDF8</accession>
<feature type="transmembrane region" description="Helical" evidence="1">
    <location>
        <begin position="119"/>
        <end position="137"/>
    </location>
</feature>
<dbReference type="PANTHER" id="PTHR22943">
    <property type="entry name" value="7-TRANSMEMBRANE DOMAIN RECEPTOR C.ELEGANS"/>
    <property type="match status" value="1"/>
</dbReference>
<protein>
    <recommendedName>
        <fullName evidence="4">G protein-coupled receptor</fullName>
    </recommendedName>
</protein>
<feature type="non-terminal residue" evidence="2">
    <location>
        <position position="141"/>
    </location>
</feature>
<feature type="transmembrane region" description="Helical" evidence="1">
    <location>
        <begin position="7"/>
        <end position="31"/>
    </location>
</feature>
<dbReference type="EMBL" id="BTSX01000004">
    <property type="protein sequence ID" value="GMS92342.1"/>
    <property type="molecule type" value="Genomic_DNA"/>
</dbReference>
<dbReference type="PANTHER" id="PTHR22943:SF248">
    <property type="entry name" value="SEVEN TM RECEPTOR"/>
    <property type="match status" value="1"/>
</dbReference>
<reference evidence="2" key="1">
    <citation type="submission" date="2023-10" db="EMBL/GenBank/DDBJ databases">
        <title>Genome assembly of Pristionchus species.</title>
        <authorList>
            <person name="Yoshida K."/>
            <person name="Sommer R.J."/>
        </authorList>
    </citation>
    <scope>NUCLEOTIDE SEQUENCE</scope>
    <source>
        <strain evidence="2">RS0144</strain>
    </source>
</reference>
<evidence type="ECO:0008006" key="4">
    <source>
        <dbReference type="Google" id="ProtNLM"/>
    </source>
</evidence>
<dbReference type="InterPro" id="IPR019428">
    <property type="entry name" value="7TM_GPCR_serpentine_rcpt_Str"/>
</dbReference>
<keyword evidence="1" id="KW-0812">Transmembrane</keyword>
<evidence type="ECO:0000313" key="3">
    <source>
        <dbReference type="Proteomes" id="UP001432027"/>
    </source>
</evidence>
<keyword evidence="3" id="KW-1185">Reference proteome</keyword>
<feature type="transmembrane region" description="Helical" evidence="1">
    <location>
        <begin position="74"/>
        <end position="99"/>
    </location>
</feature>
<evidence type="ECO:0000256" key="1">
    <source>
        <dbReference type="SAM" id="Phobius"/>
    </source>
</evidence>
<sequence>RPENLNLFSNLGFMLLLSLYPIGNGVGWVFISFQTEVDESHFVRNHYFAHFNQTINGWRVLHHWRDNHLNVHDFLIILIAAIIMSINFCISIFLASQTIAQIRKAKTFSSNYRLLQIKILRALFAQAWDAIVVILLIKDYR</sequence>
<keyword evidence="1" id="KW-0472">Membrane</keyword>
<comment type="caution">
    <text evidence="2">The sequence shown here is derived from an EMBL/GenBank/DDBJ whole genome shotgun (WGS) entry which is preliminary data.</text>
</comment>
<dbReference type="Proteomes" id="UP001432027">
    <property type="component" value="Unassembled WGS sequence"/>
</dbReference>
<dbReference type="Pfam" id="PF10326">
    <property type="entry name" value="7TM_GPCR_Str"/>
    <property type="match status" value="1"/>
</dbReference>